<organism evidence="2 3">
    <name type="scientific">Larkinella terrae</name>
    <dbReference type="NCBI Taxonomy" id="2025311"/>
    <lineage>
        <taxon>Bacteria</taxon>
        <taxon>Pseudomonadati</taxon>
        <taxon>Bacteroidota</taxon>
        <taxon>Cytophagia</taxon>
        <taxon>Cytophagales</taxon>
        <taxon>Spirosomataceae</taxon>
        <taxon>Larkinella</taxon>
    </lineage>
</organism>
<feature type="compositionally biased region" description="Basic and acidic residues" evidence="1">
    <location>
        <begin position="1"/>
        <end position="11"/>
    </location>
</feature>
<name>A0A7K0ENH2_9BACT</name>
<sequence length="94" mass="10732">MPFEKGREKTGGRQPGSSNRTSTDLKSKIATLIDNQFDTIQADLESLEPKDRVMAYLKFIEYVLPKQREQKIDLSTLTDEQIDDLLDKAMAKLN</sequence>
<evidence type="ECO:0000256" key="1">
    <source>
        <dbReference type="SAM" id="MobiDB-lite"/>
    </source>
</evidence>
<feature type="compositionally biased region" description="Polar residues" evidence="1">
    <location>
        <begin position="15"/>
        <end position="24"/>
    </location>
</feature>
<accession>A0A7K0ENH2</accession>
<gene>
    <name evidence="2" type="ORF">GJJ30_18850</name>
</gene>
<dbReference type="Proteomes" id="UP000441754">
    <property type="component" value="Unassembled WGS sequence"/>
</dbReference>
<dbReference type="RefSeq" id="WP_154176740.1">
    <property type="nucleotide sequence ID" value="NZ_WJXZ01000012.1"/>
</dbReference>
<dbReference type="EMBL" id="WJXZ01000012">
    <property type="protein sequence ID" value="MRS63367.1"/>
    <property type="molecule type" value="Genomic_DNA"/>
</dbReference>
<reference evidence="2 3" key="1">
    <citation type="journal article" date="2018" name="Antonie Van Leeuwenhoek">
        <title>Larkinella terrae sp. nov., isolated from soil on Jeju Island, South Korea.</title>
        <authorList>
            <person name="Ten L.N."/>
            <person name="Jeon J."/>
            <person name="Park S.J."/>
            <person name="Park S."/>
            <person name="Lee S.Y."/>
            <person name="Kim M.K."/>
            <person name="Jung H.Y."/>
        </authorList>
    </citation>
    <scope>NUCLEOTIDE SEQUENCE [LARGE SCALE GENOMIC DNA]</scope>
    <source>
        <strain evidence="2 3">KCTC 52001</strain>
    </source>
</reference>
<feature type="region of interest" description="Disordered" evidence="1">
    <location>
        <begin position="1"/>
        <end position="25"/>
    </location>
</feature>
<protein>
    <submittedName>
        <fullName evidence="2">Uncharacterized protein</fullName>
    </submittedName>
</protein>
<proteinExistence type="predicted"/>
<comment type="caution">
    <text evidence="2">The sequence shown here is derived from an EMBL/GenBank/DDBJ whole genome shotgun (WGS) entry which is preliminary data.</text>
</comment>
<dbReference type="OrthoDB" id="962446at2"/>
<keyword evidence="3" id="KW-1185">Reference proteome</keyword>
<dbReference type="AlphaFoldDB" id="A0A7K0ENH2"/>
<evidence type="ECO:0000313" key="2">
    <source>
        <dbReference type="EMBL" id="MRS63367.1"/>
    </source>
</evidence>
<evidence type="ECO:0000313" key="3">
    <source>
        <dbReference type="Proteomes" id="UP000441754"/>
    </source>
</evidence>